<dbReference type="PANTHER" id="PTHR43745">
    <property type="entry name" value="NITROREDUCTASE MJ1384-RELATED"/>
    <property type="match status" value="1"/>
</dbReference>
<dbReference type="NCBIfam" id="TIGR03605">
    <property type="entry name" value="antibiot_sagB"/>
    <property type="match status" value="1"/>
</dbReference>
<keyword evidence="3" id="KW-1185">Reference proteome</keyword>
<dbReference type="InterPro" id="IPR000415">
    <property type="entry name" value="Nitroreductase-like"/>
</dbReference>
<sequence length="242" mass="27330">MEKHLGQLYQQKTKYSRSSLEGRKLDWDNRPDSFKEYDGEYLILPGPLPDDGKSLWQSLRERKSVRKYTGEKLSPEELNRLLWAVNGTTRGTAPKDFYFRTAPSAGGLYPVETYIQINRVRDFKPGIYHYSVPKHGLHLLQEGEFGSSLAGAALDQPMVENSAVNFLWTAVTSRTFWKYGQRGIRYIYMDAGHVGQNLYLAAAALDLGCCVIGAFFDDEVNKLLGVDGEDETIVYMASVGRP</sequence>
<dbReference type="InterPro" id="IPR020051">
    <property type="entry name" value="SagB-type_dehydrogenase"/>
</dbReference>
<dbReference type="CDD" id="cd02142">
    <property type="entry name" value="McbC_SagB-like_oxidoreductase"/>
    <property type="match status" value="1"/>
</dbReference>
<dbReference type="Pfam" id="PF00881">
    <property type="entry name" value="Nitroreductase"/>
    <property type="match status" value="1"/>
</dbReference>
<dbReference type="STRING" id="341036.SAMN05660649_04489"/>
<proteinExistence type="predicted"/>
<evidence type="ECO:0000259" key="1">
    <source>
        <dbReference type="Pfam" id="PF00881"/>
    </source>
</evidence>
<evidence type="ECO:0000313" key="3">
    <source>
        <dbReference type="Proteomes" id="UP000199337"/>
    </source>
</evidence>
<dbReference type="Gene3D" id="3.40.109.10">
    <property type="entry name" value="NADH Oxidase"/>
    <property type="match status" value="1"/>
</dbReference>
<accession>A0A1I2YML5</accession>
<dbReference type="EMBL" id="FOOX01000022">
    <property type="protein sequence ID" value="SFH26787.1"/>
    <property type="molecule type" value="Genomic_DNA"/>
</dbReference>
<protein>
    <submittedName>
        <fullName evidence="2">SagB-type dehydrogenase domain-containing protein</fullName>
    </submittedName>
</protein>
<dbReference type="AlphaFoldDB" id="A0A1I2YML5"/>
<dbReference type="Proteomes" id="UP000199337">
    <property type="component" value="Unassembled WGS sequence"/>
</dbReference>
<dbReference type="InterPro" id="IPR052544">
    <property type="entry name" value="Bacteriocin_Proc_Enz"/>
</dbReference>
<gene>
    <name evidence="2" type="ORF">SAMN05660649_04489</name>
</gene>
<evidence type="ECO:0000313" key="2">
    <source>
        <dbReference type="EMBL" id="SFH26787.1"/>
    </source>
</evidence>
<name>A0A1I2YML5_9FIRM</name>
<dbReference type="InterPro" id="IPR029479">
    <property type="entry name" value="Nitroreductase"/>
</dbReference>
<feature type="domain" description="Nitroreductase" evidence="1">
    <location>
        <begin position="59"/>
        <end position="241"/>
    </location>
</feature>
<reference evidence="3" key="1">
    <citation type="submission" date="2016-10" db="EMBL/GenBank/DDBJ databases">
        <authorList>
            <person name="Varghese N."/>
            <person name="Submissions S."/>
        </authorList>
    </citation>
    <scope>NUCLEOTIDE SEQUENCE [LARGE SCALE GENOMIC DNA]</scope>
    <source>
        <strain evidence="3">DSM 17038</strain>
    </source>
</reference>
<dbReference type="PANTHER" id="PTHR43745:SF2">
    <property type="entry name" value="NITROREDUCTASE MJ1384-RELATED"/>
    <property type="match status" value="1"/>
</dbReference>
<dbReference type="GO" id="GO:0016491">
    <property type="term" value="F:oxidoreductase activity"/>
    <property type="evidence" value="ECO:0007669"/>
    <property type="project" value="InterPro"/>
</dbReference>
<organism evidence="2 3">
    <name type="scientific">Desulfotruncus arcticus DSM 17038</name>
    <dbReference type="NCBI Taxonomy" id="1121424"/>
    <lineage>
        <taxon>Bacteria</taxon>
        <taxon>Bacillati</taxon>
        <taxon>Bacillota</taxon>
        <taxon>Clostridia</taxon>
        <taxon>Eubacteriales</taxon>
        <taxon>Desulfallaceae</taxon>
        <taxon>Desulfotruncus</taxon>
    </lineage>
</organism>
<dbReference type="SUPFAM" id="SSF55469">
    <property type="entry name" value="FMN-dependent nitroreductase-like"/>
    <property type="match status" value="1"/>
</dbReference>
<dbReference type="OrthoDB" id="9801593at2"/>
<dbReference type="RefSeq" id="WP_092474583.1">
    <property type="nucleotide sequence ID" value="NZ_FOOX01000022.1"/>
</dbReference>